<name>A0A803LQG5_CHEQI</name>
<sequence length="251" mass="27424">MKPNFKISKQTTSTIGSYTISLSPPQLVPKSTRCPRGTVLIKRIREEDLALEKFSSSFKTTISTTKLTESITPNIDSVPGHYRDTGKITGCYNALCPGFVQVSQSVTLGQVIDPISTYWGHQVFTNTTIQQDQVTKNWWLIFETEPLGYFPKELFSTLANGATRAGWGGEVYTPTTATSPAMGSGNFPEDGYSKACLISKMQVIGPQYFPNGTDLRQTITKADCYRALYGGNVGGDFDNHMFVGGPANCNA</sequence>
<feature type="domain" description="Neprosin PEP catalytic" evidence="1">
    <location>
        <begin position="1"/>
        <end position="250"/>
    </location>
</feature>
<evidence type="ECO:0000259" key="1">
    <source>
        <dbReference type="PROSITE" id="PS52045"/>
    </source>
</evidence>
<dbReference type="OMA" id="LEVSIYQ"/>
<proteinExistence type="predicted"/>
<dbReference type="AlphaFoldDB" id="A0A803LQG5"/>
<reference evidence="2" key="2">
    <citation type="submission" date="2021-03" db="UniProtKB">
        <authorList>
            <consortium name="EnsemblPlants"/>
        </authorList>
    </citation>
    <scope>IDENTIFICATION</scope>
</reference>
<evidence type="ECO:0000313" key="3">
    <source>
        <dbReference type="Proteomes" id="UP000596660"/>
    </source>
</evidence>
<dbReference type="PANTHER" id="PTHR31589:SF235">
    <property type="entry name" value="PROTEIN, PUTATIVE (DUF239)-RELATED"/>
    <property type="match status" value="1"/>
</dbReference>
<dbReference type="Proteomes" id="UP000596660">
    <property type="component" value="Unplaced"/>
</dbReference>
<dbReference type="EnsemblPlants" id="AUR62017194-RA">
    <property type="protein sequence ID" value="AUR62017194-RA:cds"/>
    <property type="gene ID" value="AUR62017194"/>
</dbReference>
<protein>
    <recommendedName>
        <fullName evidence="1">Neprosin PEP catalytic domain-containing protein</fullName>
    </recommendedName>
</protein>
<accession>A0A803LQG5</accession>
<keyword evidence="3" id="KW-1185">Reference proteome</keyword>
<dbReference type="PROSITE" id="PS52045">
    <property type="entry name" value="NEPROSIN_PEP_CD"/>
    <property type="match status" value="1"/>
</dbReference>
<dbReference type="Pfam" id="PF03080">
    <property type="entry name" value="Neprosin"/>
    <property type="match status" value="1"/>
</dbReference>
<evidence type="ECO:0000313" key="2">
    <source>
        <dbReference type="EnsemblPlants" id="AUR62017194-RA:cds"/>
    </source>
</evidence>
<dbReference type="PANTHER" id="PTHR31589">
    <property type="entry name" value="PROTEIN, PUTATIVE (DUF239)-RELATED-RELATED"/>
    <property type="match status" value="1"/>
</dbReference>
<organism evidence="2 3">
    <name type="scientific">Chenopodium quinoa</name>
    <name type="common">Quinoa</name>
    <dbReference type="NCBI Taxonomy" id="63459"/>
    <lineage>
        <taxon>Eukaryota</taxon>
        <taxon>Viridiplantae</taxon>
        <taxon>Streptophyta</taxon>
        <taxon>Embryophyta</taxon>
        <taxon>Tracheophyta</taxon>
        <taxon>Spermatophyta</taxon>
        <taxon>Magnoliopsida</taxon>
        <taxon>eudicotyledons</taxon>
        <taxon>Gunneridae</taxon>
        <taxon>Pentapetalae</taxon>
        <taxon>Caryophyllales</taxon>
        <taxon>Chenopodiaceae</taxon>
        <taxon>Chenopodioideae</taxon>
        <taxon>Atripliceae</taxon>
        <taxon>Chenopodium</taxon>
    </lineage>
</organism>
<dbReference type="Gramene" id="AUR62017194-RA">
    <property type="protein sequence ID" value="AUR62017194-RA:cds"/>
    <property type="gene ID" value="AUR62017194"/>
</dbReference>
<dbReference type="InterPro" id="IPR004314">
    <property type="entry name" value="Neprosin"/>
</dbReference>
<reference evidence="2" key="1">
    <citation type="journal article" date="2017" name="Nature">
        <title>The genome of Chenopodium quinoa.</title>
        <authorList>
            <person name="Jarvis D.E."/>
            <person name="Ho Y.S."/>
            <person name="Lightfoot D.J."/>
            <person name="Schmoeckel S.M."/>
            <person name="Li B."/>
            <person name="Borm T.J.A."/>
            <person name="Ohyanagi H."/>
            <person name="Mineta K."/>
            <person name="Michell C.T."/>
            <person name="Saber N."/>
            <person name="Kharbatia N.M."/>
            <person name="Rupper R.R."/>
            <person name="Sharp A.R."/>
            <person name="Dally N."/>
            <person name="Boughton B.A."/>
            <person name="Woo Y.H."/>
            <person name="Gao G."/>
            <person name="Schijlen E.G.W.M."/>
            <person name="Guo X."/>
            <person name="Momin A.A."/>
            <person name="Negrao S."/>
            <person name="Al-Babili S."/>
            <person name="Gehring C."/>
            <person name="Roessner U."/>
            <person name="Jung C."/>
            <person name="Murphy K."/>
            <person name="Arold S.T."/>
            <person name="Gojobori T."/>
            <person name="van der Linden C.G."/>
            <person name="van Loo E.N."/>
            <person name="Jellen E.N."/>
            <person name="Maughan P.J."/>
            <person name="Tester M."/>
        </authorList>
    </citation>
    <scope>NUCLEOTIDE SEQUENCE [LARGE SCALE GENOMIC DNA]</scope>
    <source>
        <strain evidence="2">cv. PI 614886</strain>
    </source>
</reference>
<dbReference type="InterPro" id="IPR053168">
    <property type="entry name" value="Glutamic_endopeptidase"/>
</dbReference>